<proteinExistence type="predicted"/>
<comment type="caution">
    <text evidence="1">The sequence shown here is derived from an EMBL/GenBank/DDBJ whole genome shotgun (WGS) entry which is preliminary data.</text>
</comment>
<dbReference type="RefSeq" id="WP_082024843.1">
    <property type="nucleotide sequence ID" value="NZ_JSUQ01000048.1"/>
</dbReference>
<gene>
    <name evidence="1" type="ORF">OA50_05751</name>
</gene>
<organism evidence="1 2">
    <name type="scientific">Mameliella alba</name>
    <dbReference type="NCBI Taxonomy" id="561184"/>
    <lineage>
        <taxon>Bacteria</taxon>
        <taxon>Pseudomonadati</taxon>
        <taxon>Pseudomonadota</taxon>
        <taxon>Alphaproteobacteria</taxon>
        <taxon>Rhodobacterales</taxon>
        <taxon>Roseobacteraceae</taxon>
        <taxon>Mameliella</taxon>
    </lineage>
</organism>
<dbReference type="OrthoDB" id="581589at2"/>
<dbReference type="AlphaFoldDB" id="A0A0B3RPG7"/>
<sequence>MSSTTGGLLPDRHPTGDFFVCDIFDAAPKDDMASMEHPIFSLSTRPDTRVLRYDHNGMSVEVTPSVRGRATIHDKDILIYCISQLMAAVNAGRAVSRQLTLRAHDLLVATNRDTSGDAYARLKEAFERLAGTRITTNIATGGEETTRGFGLIEAWEIVRKTRGGRMVSVRVVLSDWLYRAVLAKSVLTLSRDYFRLRKPLERRIYELARKHCGRQRSWRVSVAVLHKKAGSAAPVRVFRAAIRKMVAEDHLPDYALEEVEGDMVVFSRRDGVVEEAGPGIGLPPLLPETLEAARALRPGADVYALEADWRAWWARTGKAPVRNADKAFLGFVASNSPVESLRPRRAEPRGYGFCPGFVADPKR</sequence>
<dbReference type="EMBL" id="JSUQ01000048">
    <property type="protein sequence ID" value="KHQ49707.1"/>
    <property type="molecule type" value="Genomic_DNA"/>
</dbReference>
<dbReference type="Proteomes" id="UP000030960">
    <property type="component" value="Unassembled WGS sequence"/>
</dbReference>
<evidence type="ECO:0000313" key="2">
    <source>
        <dbReference type="Proteomes" id="UP000030960"/>
    </source>
</evidence>
<reference evidence="1 2" key="1">
    <citation type="submission" date="2014-10" db="EMBL/GenBank/DDBJ databases">
        <title>Genome sequence of Ponticoccus sp. strain UMTAT08 isolated from clonal culture of toxic dinoflagellate Alexandrium tamiyavanichii.</title>
        <authorList>
            <person name="Gan H.Y."/>
            <person name="Muhd D.-D."/>
            <person name="Mohd Noor M.E."/>
            <person name="Yeong Y.S."/>
            <person name="Usup G."/>
        </authorList>
    </citation>
    <scope>NUCLEOTIDE SEQUENCE [LARGE SCALE GENOMIC DNA]</scope>
    <source>
        <strain evidence="1 2">UMTAT08</strain>
    </source>
</reference>
<evidence type="ECO:0000313" key="1">
    <source>
        <dbReference type="EMBL" id="KHQ49707.1"/>
    </source>
</evidence>
<dbReference type="PATRIC" id="fig|1515334.3.peg.5741"/>
<keyword evidence="2" id="KW-1185">Reference proteome</keyword>
<dbReference type="Pfam" id="PF10134">
    <property type="entry name" value="RPA"/>
    <property type="match status" value="1"/>
</dbReference>
<dbReference type="InterPro" id="IPR018777">
    <property type="entry name" value="Replication_initiator_prot_A"/>
</dbReference>
<accession>A0A0B3RPG7</accession>
<protein>
    <submittedName>
        <fullName evidence="1">Plasmid replication initiator RepA</fullName>
    </submittedName>
</protein>
<name>A0A0B3RPG7_9RHOB</name>